<accession>A0ABP8GUM0</accession>
<keyword evidence="6" id="KW-1185">Reference proteome</keyword>
<comment type="catalytic activity">
    <reaction evidence="2">
        <text>2 GTP = 3',3'-c-di-GMP + 2 diphosphate</text>
        <dbReference type="Rhea" id="RHEA:24898"/>
        <dbReference type="ChEBI" id="CHEBI:33019"/>
        <dbReference type="ChEBI" id="CHEBI:37565"/>
        <dbReference type="ChEBI" id="CHEBI:58805"/>
        <dbReference type="EC" id="2.7.7.65"/>
    </reaction>
</comment>
<evidence type="ECO:0000256" key="3">
    <source>
        <dbReference type="SAM" id="Phobius"/>
    </source>
</evidence>
<keyword evidence="3" id="KW-0812">Transmembrane</keyword>
<sequence length="255" mass="27665">MQNAPPRNKWRVHGEVTSRREAIQRTITVTLLVIIVADLVDLCVNLIYAPYQIVRSAIQTTLLSGVLSAYVVYNAAMGNYRVYQMKNHLAELNRLDPHTGLLNRRTFIEIAETVSSSPESHVLMLVDVDAFKKINDTYGHPAGDHVISELAALMKSVFGPPAVVARLGGEEFSALLVPARIDDAQAMAGTFLRRLAATDFSTDGHALRITVSVGLAEFLPGLSFAEIYARADRAMYASKAAGGGRITVFSPPVAG</sequence>
<evidence type="ECO:0000313" key="6">
    <source>
        <dbReference type="Proteomes" id="UP001501671"/>
    </source>
</evidence>
<reference evidence="6" key="1">
    <citation type="journal article" date="2019" name="Int. J. Syst. Evol. Microbiol.">
        <title>The Global Catalogue of Microorganisms (GCM) 10K type strain sequencing project: providing services to taxonomists for standard genome sequencing and annotation.</title>
        <authorList>
            <consortium name="The Broad Institute Genomics Platform"/>
            <consortium name="The Broad Institute Genome Sequencing Center for Infectious Disease"/>
            <person name="Wu L."/>
            <person name="Ma J."/>
        </authorList>
    </citation>
    <scope>NUCLEOTIDE SEQUENCE [LARGE SCALE GENOMIC DNA]</scope>
    <source>
        <strain evidence="6">JCM 17666</strain>
    </source>
</reference>
<dbReference type="EMBL" id="BAABFO010000007">
    <property type="protein sequence ID" value="GAA4330217.1"/>
    <property type="molecule type" value="Genomic_DNA"/>
</dbReference>
<evidence type="ECO:0000313" key="5">
    <source>
        <dbReference type="EMBL" id="GAA4330217.1"/>
    </source>
</evidence>
<name>A0ABP8GUM0_9BURK</name>
<dbReference type="InterPro" id="IPR050469">
    <property type="entry name" value="Diguanylate_Cyclase"/>
</dbReference>
<evidence type="ECO:0000256" key="2">
    <source>
        <dbReference type="ARBA" id="ARBA00034247"/>
    </source>
</evidence>
<dbReference type="CDD" id="cd01949">
    <property type="entry name" value="GGDEF"/>
    <property type="match status" value="1"/>
</dbReference>
<dbReference type="Gene3D" id="3.30.70.270">
    <property type="match status" value="1"/>
</dbReference>
<dbReference type="EC" id="2.7.7.65" evidence="1"/>
<evidence type="ECO:0000259" key="4">
    <source>
        <dbReference type="PROSITE" id="PS50887"/>
    </source>
</evidence>
<dbReference type="NCBIfam" id="TIGR00254">
    <property type="entry name" value="GGDEF"/>
    <property type="match status" value="1"/>
</dbReference>
<evidence type="ECO:0000256" key="1">
    <source>
        <dbReference type="ARBA" id="ARBA00012528"/>
    </source>
</evidence>
<dbReference type="InterPro" id="IPR029787">
    <property type="entry name" value="Nucleotide_cyclase"/>
</dbReference>
<dbReference type="PROSITE" id="PS50887">
    <property type="entry name" value="GGDEF"/>
    <property type="match status" value="1"/>
</dbReference>
<organism evidence="5 6">
    <name type="scientific">Pigmentiphaga soli</name>
    <dbReference type="NCBI Taxonomy" id="1007095"/>
    <lineage>
        <taxon>Bacteria</taxon>
        <taxon>Pseudomonadati</taxon>
        <taxon>Pseudomonadota</taxon>
        <taxon>Betaproteobacteria</taxon>
        <taxon>Burkholderiales</taxon>
        <taxon>Alcaligenaceae</taxon>
        <taxon>Pigmentiphaga</taxon>
    </lineage>
</organism>
<dbReference type="PANTHER" id="PTHR45138">
    <property type="entry name" value="REGULATORY COMPONENTS OF SENSORY TRANSDUCTION SYSTEM"/>
    <property type="match status" value="1"/>
</dbReference>
<keyword evidence="3" id="KW-1133">Transmembrane helix</keyword>
<keyword evidence="3" id="KW-0472">Membrane</keyword>
<dbReference type="RefSeq" id="WP_345248447.1">
    <property type="nucleotide sequence ID" value="NZ_BAABFO010000007.1"/>
</dbReference>
<feature type="transmembrane region" description="Helical" evidence="3">
    <location>
        <begin position="57"/>
        <end position="76"/>
    </location>
</feature>
<dbReference type="InterPro" id="IPR043128">
    <property type="entry name" value="Rev_trsase/Diguanyl_cyclase"/>
</dbReference>
<feature type="domain" description="GGDEF" evidence="4">
    <location>
        <begin position="119"/>
        <end position="251"/>
    </location>
</feature>
<dbReference type="SUPFAM" id="SSF55073">
    <property type="entry name" value="Nucleotide cyclase"/>
    <property type="match status" value="1"/>
</dbReference>
<dbReference type="InterPro" id="IPR000160">
    <property type="entry name" value="GGDEF_dom"/>
</dbReference>
<dbReference type="Proteomes" id="UP001501671">
    <property type="component" value="Unassembled WGS sequence"/>
</dbReference>
<dbReference type="Pfam" id="PF00990">
    <property type="entry name" value="GGDEF"/>
    <property type="match status" value="1"/>
</dbReference>
<protein>
    <recommendedName>
        <fullName evidence="1">diguanylate cyclase</fullName>
        <ecNumber evidence="1">2.7.7.65</ecNumber>
    </recommendedName>
</protein>
<dbReference type="PANTHER" id="PTHR45138:SF9">
    <property type="entry name" value="DIGUANYLATE CYCLASE DGCM-RELATED"/>
    <property type="match status" value="1"/>
</dbReference>
<feature type="transmembrane region" description="Helical" evidence="3">
    <location>
        <begin position="29"/>
        <end position="51"/>
    </location>
</feature>
<proteinExistence type="predicted"/>
<comment type="caution">
    <text evidence="5">The sequence shown here is derived from an EMBL/GenBank/DDBJ whole genome shotgun (WGS) entry which is preliminary data.</text>
</comment>
<gene>
    <name evidence="5" type="ORF">GCM10023144_17690</name>
</gene>
<dbReference type="SMART" id="SM00267">
    <property type="entry name" value="GGDEF"/>
    <property type="match status" value="1"/>
</dbReference>